<dbReference type="Gene3D" id="2.30.30.100">
    <property type="match status" value="1"/>
</dbReference>
<keyword evidence="8" id="KW-1185">Reference proteome</keyword>
<evidence type="ECO:0000256" key="5">
    <source>
        <dbReference type="ARBA" id="ARBA00024227"/>
    </source>
</evidence>
<dbReference type="InterPro" id="IPR008988">
    <property type="entry name" value="Transcriptional_repressor_C"/>
</dbReference>
<gene>
    <name evidence="7" type="ORF">CLG94_12195</name>
</gene>
<dbReference type="Pfam" id="PF02237">
    <property type="entry name" value="BPL_C"/>
    <property type="match status" value="1"/>
</dbReference>
<organism evidence="7 8">
    <name type="scientific">Candidatus Methylomirabilis limnetica</name>
    <dbReference type="NCBI Taxonomy" id="2033718"/>
    <lineage>
        <taxon>Bacteria</taxon>
        <taxon>Candidatus Methylomirabilota</taxon>
        <taxon>Candidatus Methylomirabilia</taxon>
        <taxon>Candidatus Methylomirabilales</taxon>
        <taxon>Candidatus Methylomirabilaceae</taxon>
        <taxon>Candidatus Methylomirabilis</taxon>
    </lineage>
</organism>
<dbReference type="NCBIfam" id="TIGR00121">
    <property type="entry name" value="birA_ligase"/>
    <property type="match status" value="1"/>
</dbReference>
<dbReference type="SUPFAM" id="SSF55681">
    <property type="entry name" value="Class II aaRS and biotin synthetases"/>
    <property type="match status" value="1"/>
</dbReference>
<evidence type="ECO:0000259" key="6">
    <source>
        <dbReference type="PROSITE" id="PS51733"/>
    </source>
</evidence>
<dbReference type="PROSITE" id="PS51733">
    <property type="entry name" value="BPL_LPL_CATALYTIC"/>
    <property type="match status" value="1"/>
</dbReference>
<name>A0A2T4TV32_9BACT</name>
<dbReference type="Gene3D" id="3.30.930.10">
    <property type="entry name" value="Bira Bifunctional Protein, Domain 2"/>
    <property type="match status" value="1"/>
</dbReference>
<evidence type="ECO:0000313" key="7">
    <source>
        <dbReference type="EMBL" id="PTL34975.1"/>
    </source>
</evidence>
<evidence type="ECO:0000256" key="4">
    <source>
        <dbReference type="ARBA" id="ARBA00023267"/>
    </source>
</evidence>
<reference evidence="7 8" key="1">
    <citation type="submission" date="2017-09" db="EMBL/GenBank/DDBJ databases">
        <title>Bloom of a denitrifying methanotroph, Candidatus Methylomirabilis limnetica, in a deep stratified lake.</title>
        <authorList>
            <person name="Graf J.S."/>
            <person name="Marchant H.K."/>
            <person name="Tienken D."/>
            <person name="Hach P.F."/>
            <person name="Brand A."/>
            <person name="Schubert C.J."/>
            <person name="Kuypers M.M."/>
            <person name="Milucka J."/>
        </authorList>
    </citation>
    <scope>NUCLEOTIDE SEQUENCE [LARGE SCALE GENOMIC DNA]</scope>
    <source>
        <strain evidence="7 8">Zug</strain>
    </source>
</reference>
<evidence type="ECO:0000313" key="8">
    <source>
        <dbReference type="Proteomes" id="UP000241436"/>
    </source>
</evidence>
<keyword evidence="3" id="KW-0067">ATP-binding</keyword>
<dbReference type="PANTHER" id="PTHR12835">
    <property type="entry name" value="BIOTIN PROTEIN LIGASE"/>
    <property type="match status" value="1"/>
</dbReference>
<dbReference type="InterPro" id="IPR003142">
    <property type="entry name" value="BPL_C"/>
</dbReference>
<dbReference type="GO" id="GO:0005737">
    <property type="term" value="C:cytoplasm"/>
    <property type="evidence" value="ECO:0007669"/>
    <property type="project" value="TreeGrafter"/>
</dbReference>
<dbReference type="GO" id="GO:0005524">
    <property type="term" value="F:ATP binding"/>
    <property type="evidence" value="ECO:0007669"/>
    <property type="project" value="UniProtKB-KW"/>
</dbReference>
<dbReference type="CDD" id="cd16442">
    <property type="entry name" value="BPL"/>
    <property type="match status" value="1"/>
</dbReference>
<reference evidence="8" key="2">
    <citation type="journal article" date="2018" name="Environ. Microbiol.">
        <title>Bloom of a denitrifying methanotroph, 'Candidatus Methylomirabilis limnetica', in a deep stratified lake.</title>
        <authorList>
            <person name="Graf J.S."/>
            <person name="Mayr M.J."/>
            <person name="Marchant H.K."/>
            <person name="Tienken D."/>
            <person name="Hach P.F."/>
            <person name="Brand A."/>
            <person name="Schubert C.J."/>
            <person name="Kuypers M.M."/>
            <person name="Milucka J."/>
        </authorList>
    </citation>
    <scope>NUCLEOTIDE SEQUENCE [LARGE SCALE GENOMIC DNA]</scope>
    <source>
        <strain evidence="8">Zug</strain>
    </source>
</reference>
<feature type="domain" description="BPL/LPL catalytic" evidence="6">
    <location>
        <begin position="30"/>
        <end position="221"/>
    </location>
</feature>
<dbReference type="SUPFAM" id="SSF50037">
    <property type="entry name" value="C-terminal domain of transcriptional repressors"/>
    <property type="match status" value="1"/>
</dbReference>
<accession>A0A2T4TV32</accession>
<dbReference type="EC" id="6.3.4.15" evidence="5"/>
<protein>
    <recommendedName>
        <fullName evidence="5">biotin--[biotin carboxyl-carrier protein] ligase</fullName>
        <ecNumber evidence="5">6.3.4.15</ecNumber>
    </recommendedName>
</protein>
<dbReference type="InterPro" id="IPR004408">
    <property type="entry name" value="Biotin_CoA_COase_ligase"/>
</dbReference>
<dbReference type="InterPro" id="IPR045864">
    <property type="entry name" value="aa-tRNA-synth_II/BPL/LPL"/>
</dbReference>
<evidence type="ECO:0000256" key="3">
    <source>
        <dbReference type="ARBA" id="ARBA00022840"/>
    </source>
</evidence>
<evidence type="ECO:0000256" key="1">
    <source>
        <dbReference type="ARBA" id="ARBA00022598"/>
    </source>
</evidence>
<dbReference type="InterPro" id="IPR004143">
    <property type="entry name" value="BPL_LPL_catalytic"/>
</dbReference>
<comment type="caution">
    <text evidence="7">The sequence shown here is derived from an EMBL/GenBank/DDBJ whole genome shotgun (WGS) entry which is preliminary data.</text>
</comment>
<keyword evidence="2" id="KW-0547">Nucleotide-binding</keyword>
<keyword evidence="1 7" id="KW-0436">Ligase</keyword>
<dbReference type="EMBL" id="NVQC01000036">
    <property type="protein sequence ID" value="PTL34975.1"/>
    <property type="molecule type" value="Genomic_DNA"/>
</dbReference>
<sequence>MPRSLLRGSSLRLEVAMRSSLEVLEPLQQSAIRAGLSTRRIGTTIHLFQEVDSTNDEAAALAGSGETDGAIVIAEAQRLGRGRIGRRWQSPKGLGLYLSVILRPTIPPHDAPVLTLMGAVAGTEAIERTTGLVTAIKWPNDLIVNGRKVGGMLGEMAVEGSRLLHVILGIGINVNQTEADFDGELRQTASSLRAEAGHPVDRTAIVRAFCESLDGWYERFLCDGPLPILEHARRRCLTLGRQVTARFGDQEISGLAVELDDDGRLVIRDAMGASHRLLAGDVTLTG</sequence>
<dbReference type="GO" id="GO:0004077">
    <property type="term" value="F:biotin--[biotin carboxyl-carrier protein] ligase activity"/>
    <property type="evidence" value="ECO:0007669"/>
    <property type="project" value="UniProtKB-EC"/>
</dbReference>
<keyword evidence="4" id="KW-0092">Biotin</keyword>
<evidence type="ECO:0000256" key="2">
    <source>
        <dbReference type="ARBA" id="ARBA00022741"/>
    </source>
</evidence>
<dbReference type="AlphaFoldDB" id="A0A2T4TV32"/>
<dbReference type="PANTHER" id="PTHR12835:SF5">
    <property type="entry name" value="BIOTIN--PROTEIN LIGASE"/>
    <property type="match status" value="1"/>
</dbReference>
<proteinExistence type="predicted"/>
<dbReference type="Proteomes" id="UP000241436">
    <property type="component" value="Unassembled WGS sequence"/>
</dbReference>
<dbReference type="Pfam" id="PF03099">
    <property type="entry name" value="BPL_LplA_LipB"/>
    <property type="match status" value="1"/>
</dbReference>